<evidence type="ECO:0000259" key="1">
    <source>
        <dbReference type="Pfam" id="PF10543"/>
    </source>
</evidence>
<dbReference type="GO" id="GO:0003677">
    <property type="term" value="F:DNA binding"/>
    <property type="evidence" value="ECO:0007669"/>
    <property type="project" value="UniProtKB-KW"/>
</dbReference>
<dbReference type="AlphaFoldDB" id="A0A2S9T6K8"/>
<comment type="caution">
    <text evidence="2">The sequence shown here is derived from an EMBL/GenBank/DDBJ whole genome shotgun (WGS) entry which is preliminary data.</text>
</comment>
<sequence length="190" mass="22075">MEIIKFEELENKLIKYNEEFVLVDRDVAQLYGVETRDINKAVANNPEKFPEGYIIELNEDEKKELVENFHRFNKLKHSTVNPKVFTEKGLYMLATIIKSKVATQTTIKIIETFAKVKELSRNINDIMKTDDENIQKNLASKSNKILEDIIEIEDEILSNDEDGEVIETTTKFEFNLGFAKVSRSIKKIKK</sequence>
<gene>
    <name evidence="2" type="ORF">CJ673_06050</name>
</gene>
<reference evidence="2 3" key="1">
    <citation type="submission" date="2017-09" db="EMBL/GenBank/DDBJ databases">
        <title>Reassesment of A. cryaerophilus.</title>
        <authorList>
            <person name="Perez-Cataluna A."/>
            <person name="Collado L."/>
            <person name="Salgado O."/>
            <person name="Lefinanco V."/>
            <person name="Figueras M.J."/>
        </authorList>
    </citation>
    <scope>NUCLEOTIDE SEQUENCE [LARGE SCALE GENOMIC DNA]</scope>
    <source>
        <strain evidence="2 3">LMG 10210</strain>
    </source>
</reference>
<dbReference type="Proteomes" id="UP000238281">
    <property type="component" value="Unassembled WGS sequence"/>
</dbReference>
<organism evidence="2 3">
    <name type="scientific">Aliarcobacter cryaerophilus</name>
    <dbReference type="NCBI Taxonomy" id="28198"/>
    <lineage>
        <taxon>Bacteria</taxon>
        <taxon>Pseudomonadati</taxon>
        <taxon>Campylobacterota</taxon>
        <taxon>Epsilonproteobacteria</taxon>
        <taxon>Campylobacterales</taxon>
        <taxon>Arcobacteraceae</taxon>
        <taxon>Aliarcobacter</taxon>
    </lineage>
</organism>
<name>A0A2S9T6K8_9BACT</name>
<dbReference type="Pfam" id="PF10543">
    <property type="entry name" value="ORF6N"/>
    <property type="match status" value="1"/>
</dbReference>
<protein>
    <submittedName>
        <fullName evidence="2">DNA-binding protein</fullName>
    </submittedName>
</protein>
<dbReference type="RefSeq" id="WP_105915358.1">
    <property type="nucleotide sequence ID" value="NZ_JAMXEP010000005.1"/>
</dbReference>
<evidence type="ECO:0000313" key="2">
    <source>
        <dbReference type="EMBL" id="PRM94451.1"/>
    </source>
</evidence>
<evidence type="ECO:0000313" key="3">
    <source>
        <dbReference type="Proteomes" id="UP000238281"/>
    </source>
</evidence>
<feature type="domain" description="KilA-N DNA-binding" evidence="1">
    <location>
        <begin position="11"/>
        <end position="96"/>
    </location>
</feature>
<keyword evidence="2" id="KW-0238">DNA-binding</keyword>
<accession>A0A2S9T6K8</accession>
<dbReference type="InterPro" id="IPR018873">
    <property type="entry name" value="KilA-N_DNA-bd_domain"/>
</dbReference>
<proteinExistence type="predicted"/>
<dbReference type="EMBL" id="NXGE01000003">
    <property type="protein sequence ID" value="PRM94451.1"/>
    <property type="molecule type" value="Genomic_DNA"/>
</dbReference>